<sequence>MEALRHSLASTSSHLVACRLCPSPPPPPRIASLSSGTPNSSSHEGPVPTLAISAMHTTTPKDRGVLGLLRGSKNRPPPPGCRCGSRFRRTGGFSGGGAEGDKSMVLGALT</sequence>
<proteinExistence type="predicted"/>
<evidence type="ECO:0000313" key="3">
    <source>
        <dbReference type="Proteomes" id="UP000026961"/>
    </source>
</evidence>
<reference evidence="2" key="1">
    <citation type="submission" date="2015-04" db="UniProtKB">
        <authorList>
            <consortium name="EnsemblPlants"/>
        </authorList>
    </citation>
    <scope>IDENTIFICATION</scope>
</reference>
<accession>A0A0D9YX24</accession>
<dbReference type="HOGENOM" id="CLU_2174923_0_0_1"/>
<evidence type="ECO:0000256" key="1">
    <source>
        <dbReference type="SAM" id="MobiDB-lite"/>
    </source>
</evidence>
<name>A0A0D9YX24_9ORYZ</name>
<reference evidence="2" key="2">
    <citation type="submission" date="2018-05" db="EMBL/GenBank/DDBJ databases">
        <title>OgluRS3 (Oryza glumaepatula Reference Sequence Version 3).</title>
        <authorList>
            <person name="Zhang J."/>
            <person name="Kudrna D."/>
            <person name="Lee S."/>
            <person name="Talag J."/>
            <person name="Welchert J."/>
            <person name="Wing R.A."/>
        </authorList>
    </citation>
    <scope>NUCLEOTIDE SEQUENCE [LARGE SCALE GENOMIC DNA]</scope>
</reference>
<feature type="region of interest" description="Disordered" evidence="1">
    <location>
        <begin position="62"/>
        <end position="110"/>
    </location>
</feature>
<organism evidence="2">
    <name type="scientific">Oryza glumipatula</name>
    <dbReference type="NCBI Taxonomy" id="40148"/>
    <lineage>
        <taxon>Eukaryota</taxon>
        <taxon>Viridiplantae</taxon>
        <taxon>Streptophyta</taxon>
        <taxon>Embryophyta</taxon>
        <taxon>Tracheophyta</taxon>
        <taxon>Spermatophyta</taxon>
        <taxon>Magnoliopsida</taxon>
        <taxon>Liliopsida</taxon>
        <taxon>Poales</taxon>
        <taxon>Poaceae</taxon>
        <taxon>BOP clade</taxon>
        <taxon>Oryzoideae</taxon>
        <taxon>Oryzeae</taxon>
        <taxon>Oryzinae</taxon>
        <taxon>Oryza</taxon>
    </lineage>
</organism>
<dbReference type="Proteomes" id="UP000026961">
    <property type="component" value="Chromosome 2"/>
</dbReference>
<keyword evidence="3" id="KW-1185">Reference proteome</keyword>
<dbReference type="AlphaFoldDB" id="A0A0D9YX24"/>
<feature type="region of interest" description="Disordered" evidence="1">
    <location>
        <begin position="26"/>
        <end position="48"/>
    </location>
</feature>
<evidence type="ECO:0000313" key="2">
    <source>
        <dbReference type="EnsemblPlants" id="OGLUM02G30070.1"/>
    </source>
</evidence>
<dbReference type="Gramene" id="OGLUM02G30070.1">
    <property type="protein sequence ID" value="OGLUM02G30070.1"/>
    <property type="gene ID" value="OGLUM02G30070"/>
</dbReference>
<protein>
    <submittedName>
        <fullName evidence="2">Uncharacterized protein</fullName>
    </submittedName>
</protein>
<dbReference type="EnsemblPlants" id="OGLUM02G30070.1">
    <property type="protein sequence ID" value="OGLUM02G30070.1"/>
    <property type="gene ID" value="OGLUM02G30070"/>
</dbReference>